<organism evidence="2 3">
    <name type="scientific">Polaromonas jejuensis</name>
    <dbReference type="NCBI Taxonomy" id="457502"/>
    <lineage>
        <taxon>Bacteria</taxon>
        <taxon>Pseudomonadati</taxon>
        <taxon>Pseudomonadota</taxon>
        <taxon>Betaproteobacteria</taxon>
        <taxon>Burkholderiales</taxon>
        <taxon>Comamonadaceae</taxon>
        <taxon>Polaromonas</taxon>
    </lineage>
</organism>
<dbReference type="Proteomes" id="UP001596084">
    <property type="component" value="Unassembled WGS sequence"/>
</dbReference>
<evidence type="ECO:0000256" key="1">
    <source>
        <dbReference type="SAM" id="MobiDB-lite"/>
    </source>
</evidence>
<protein>
    <submittedName>
        <fullName evidence="2">DNA-binding protein</fullName>
    </submittedName>
</protein>
<dbReference type="InterPro" id="IPR026365">
    <property type="entry name" value="BcepMu_gp16"/>
</dbReference>
<proteinExistence type="predicted"/>
<reference evidence="3" key="1">
    <citation type="journal article" date="2019" name="Int. J. Syst. Evol. Microbiol.">
        <title>The Global Catalogue of Microorganisms (GCM) 10K type strain sequencing project: providing services to taxonomists for standard genome sequencing and annotation.</title>
        <authorList>
            <consortium name="The Broad Institute Genomics Platform"/>
            <consortium name="The Broad Institute Genome Sequencing Center for Infectious Disease"/>
            <person name="Wu L."/>
            <person name="Ma J."/>
        </authorList>
    </citation>
    <scope>NUCLEOTIDE SEQUENCE [LARGE SCALE GENOMIC DNA]</scope>
    <source>
        <strain evidence="3">CGMCC 4.7277</strain>
    </source>
</reference>
<dbReference type="Gene3D" id="1.10.260.40">
    <property type="entry name" value="lambda repressor-like DNA-binding domains"/>
    <property type="match status" value="1"/>
</dbReference>
<evidence type="ECO:0000313" key="3">
    <source>
        <dbReference type="Proteomes" id="UP001596084"/>
    </source>
</evidence>
<keyword evidence="2" id="KW-0238">DNA-binding</keyword>
<comment type="caution">
    <text evidence="2">The sequence shown here is derived from an EMBL/GenBank/DDBJ whole genome shotgun (WGS) entry which is preliminary data.</text>
</comment>
<feature type="compositionally biased region" description="Polar residues" evidence="1">
    <location>
        <begin position="1"/>
        <end position="16"/>
    </location>
</feature>
<name>A0ABW0Q548_9BURK</name>
<keyword evidence="3" id="KW-1185">Reference proteome</keyword>
<dbReference type="EMBL" id="JBHSMX010000006">
    <property type="protein sequence ID" value="MFC5519870.1"/>
    <property type="molecule type" value="Genomic_DNA"/>
</dbReference>
<dbReference type="InterPro" id="IPR010982">
    <property type="entry name" value="Lambda_DNA-bd_dom_sf"/>
</dbReference>
<evidence type="ECO:0000313" key="2">
    <source>
        <dbReference type="EMBL" id="MFC5519870.1"/>
    </source>
</evidence>
<accession>A0ABW0Q548</accession>
<feature type="region of interest" description="Disordered" evidence="1">
    <location>
        <begin position="1"/>
        <end position="22"/>
    </location>
</feature>
<dbReference type="GO" id="GO:0003677">
    <property type="term" value="F:DNA binding"/>
    <property type="evidence" value="ECO:0007669"/>
    <property type="project" value="UniProtKB-KW"/>
</dbReference>
<gene>
    <name evidence="2" type="ORF">ACFPP7_02915</name>
</gene>
<sequence length="74" mass="8232">MTPFSIQQSIDGTGESQDPRPVLTSSAFRKQGVTVAEWARSQGFSPRLVYTVLRGERKCLRGQSYQIARALGMK</sequence>
<dbReference type="NCBIfam" id="TIGR04111">
    <property type="entry name" value="BcepMu_gp16"/>
    <property type="match status" value="1"/>
</dbReference>
<dbReference type="RefSeq" id="WP_281178632.1">
    <property type="nucleotide sequence ID" value="NZ_JBHSMX010000006.1"/>
</dbReference>